<evidence type="ECO:0000313" key="6">
    <source>
        <dbReference type="EMBL" id="MBB6012025.1"/>
    </source>
</evidence>
<dbReference type="NCBIfam" id="NF038015">
    <property type="entry name" value="AztD"/>
    <property type="match status" value="1"/>
</dbReference>
<dbReference type="InterPro" id="IPR015304">
    <property type="entry name" value="ZinT_dom"/>
</dbReference>
<dbReference type="Gene3D" id="2.40.128.20">
    <property type="match status" value="1"/>
</dbReference>
<dbReference type="SUPFAM" id="SSF51004">
    <property type="entry name" value="C-terminal (heme d1) domain of cytochrome cd1-nitrite reductase"/>
    <property type="match status" value="1"/>
</dbReference>
<evidence type="ECO:0000256" key="4">
    <source>
        <dbReference type="SAM" id="SignalP"/>
    </source>
</evidence>
<feature type="domain" description="ZinT" evidence="5">
    <location>
        <begin position="430"/>
        <end position="606"/>
    </location>
</feature>
<evidence type="ECO:0000313" key="7">
    <source>
        <dbReference type="Proteomes" id="UP000533306"/>
    </source>
</evidence>
<proteinExistence type="predicted"/>
<dbReference type="Gene3D" id="2.130.10.10">
    <property type="entry name" value="YVTN repeat-like/Quinoprotein amine dehydrogenase"/>
    <property type="match status" value="1"/>
</dbReference>
<dbReference type="InterPro" id="IPR015943">
    <property type="entry name" value="WD40/YVTN_repeat-like_dom_sf"/>
</dbReference>
<dbReference type="EMBL" id="JACHEU010000001">
    <property type="protein sequence ID" value="MBB6012025.1"/>
    <property type="molecule type" value="Genomic_DNA"/>
</dbReference>
<keyword evidence="1 4" id="KW-0732">Signal</keyword>
<reference evidence="6 7" key="1">
    <citation type="submission" date="2020-08" db="EMBL/GenBank/DDBJ databases">
        <title>Genomic Encyclopedia of Type Strains, Phase IV (KMG-IV): sequencing the most valuable type-strain genomes for metagenomic binning, comparative biology and taxonomic classification.</title>
        <authorList>
            <person name="Goeker M."/>
        </authorList>
    </citation>
    <scope>NUCLEOTIDE SEQUENCE [LARGE SCALE GENOMIC DNA]</scope>
    <source>
        <strain evidence="6 7">DSM 11099</strain>
    </source>
</reference>
<dbReference type="GO" id="GO:0008270">
    <property type="term" value="F:zinc ion binding"/>
    <property type="evidence" value="ECO:0007669"/>
    <property type="project" value="InterPro"/>
</dbReference>
<dbReference type="Pfam" id="PF09223">
    <property type="entry name" value="ZinT"/>
    <property type="match status" value="1"/>
</dbReference>
<comment type="caution">
    <text evidence="6">The sequence shown here is derived from an EMBL/GenBank/DDBJ whole genome shotgun (WGS) entry which is preliminary data.</text>
</comment>
<feature type="chain" id="PRO_5031095763" evidence="4">
    <location>
        <begin position="25"/>
        <end position="606"/>
    </location>
</feature>
<protein>
    <submittedName>
        <fullName evidence="6">Zinc transport system substrate-binding protein</fullName>
    </submittedName>
</protein>
<dbReference type="AlphaFoldDB" id="A0A7W9S179"/>
<feature type="region of interest" description="Disordered" evidence="3">
    <location>
        <begin position="397"/>
        <end position="432"/>
    </location>
</feature>
<dbReference type="InterPro" id="IPR012674">
    <property type="entry name" value="Calycin"/>
</dbReference>
<evidence type="ECO:0000256" key="3">
    <source>
        <dbReference type="SAM" id="MobiDB-lite"/>
    </source>
</evidence>
<evidence type="ECO:0000259" key="5">
    <source>
        <dbReference type="Pfam" id="PF09223"/>
    </source>
</evidence>
<sequence length="606" mass="66567">MRKFFCAASALALGACLWTGPVLADEDDVTAWRLFVSDHDQPVVNVIDALDGDKLSTFRIKGPASLYRTESGQTVFAVQGAAGTVSAISTGIAFHDHGDHGDIDVDDPELLDTTLEGSRPAHFVERQGNVAQWFDGEDKARFFTEKAALEGKPQLREIGVVAPHHGVAVPFDKHAVVTIPNPEDASKRPIGARLVDLDGKPVGEDVACPGLHGSAGSGSLYALACDTGLLLISQDGDVPEIRHLPYSDKLPEGSSSTLIGGKGLQYFVGNYGPDRIVLVDPSEQDAFRLVQLPTRRVHFAVDPIRSKFVYVITEDGQLHQVDVLKGEIAHSLKLTEPYSMDGHWSDPRPRVTVASDKVFVTDPLNSKIHIVDAGSFEKAGEITVEGRPFNIVAVGGTGKSHDHEGEDGHDHAHEHGHDHGDDHGHHHGDDQIYKGYFKDDQVKDRALTDWAGDWQSVYPYLKDGTLDPVMAHKAEEGDKSTEEYKAYYDIGYRTNVERITINGDTVTFFEDGKPLKARYASDGHEILTYKAGNRGVRFIFKKVEGDAAAPEFMQFSDHKIAPDASDHYHLYWGNDRAALLEEVTNWPTYYPSSLDAKGIVHEMLEH</sequence>
<feature type="signal peptide" evidence="4">
    <location>
        <begin position="1"/>
        <end position="24"/>
    </location>
</feature>
<evidence type="ECO:0000256" key="2">
    <source>
        <dbReference type="ARBA" id="ARBA00022833"/>
    </source>
</evidence>
<accession>A0A7W9S179</accession>
<evidence type="ECO:0000256" key="1">
    <source>
        <dbReference type="ARBA" id="ARBA00022729"/>
    </source>
</evidence>
<dbReference type="SUPFAM" id="SSF50814">
    <property type="entry name" value="Lipocalins"/>
    <property type="match status" value="1"/>
</dbReference>
<dbReference type="InterPro" id="IPR011048">
    <property type="entry name" value="Haem_d1_sf"/>
</dbReference>
<keyword evidence="2" id="KW-0862">Zinc</keyword>
<organism evidence="6 7">
    <name type="scientific">Aquamicrobium lusatiense</name>
    <dbReference type="NCBI Taxonomy" id="89772"/>
    <lineage>
        <taxon>Bacteria</taxon>
        <taxon>Pseudomonadati</taxon>
        <taxon>Pseudomonadota</taxon>
        <taxon>Alphaproteobacteria</taxon>
        <taxon>Hyphomicrobiales</taxon>
        <taxon>Phyllobacteriaceae</taxon>
        <taxon>Aquamicrobium</taxon>
    </lineage>
</organism>
<dbReference type="PROSITE" id="PS51257">
    <property type="entry name" value="PROKAR_LIPOPROTEIN"/>
    <property type="match status" value="1"/>
</dbReference>
<name>A0A7W9S179_9HYPH</name>
<keyword evidence="7" id="KW-1185">Reference proteome</keyword>
<dbReference type="Proteomes" id="UP000533306">
    <property type="component" value="Unassembled WGS sequence"/>
</dbReference>
<gene>
    <name evidence="6" type="ORF">HNR59_001370</name>
</gene>
<feature type="compositionally biased region" description="Basic and acidic residues" evidence="3">
    <location>
        <begin position="399"/>
        <end position="432"/>
    </location>
</feature>
<dbReference type="InterPro" id="IPR047697">
    <property type="entry name" value="AztD-like"/>
</dbReference>